<dbReference type="InterPro" id="IPR019734">
    <property type="entry name" value="TPR_rpt"/>
</dbReference>
<dbReference type="Pfam" id="PF13424">
    <property type="entry name" value="TPR_12"/>
    <property type="match status" value="1"/>
</dbReference>
<dbReference type="SUPFAM" id="SSF48452">
    <property type="entry name" value="TPR-like"/>
    <property type="match status" value="1"/>
</dbReference>
<dbReference type="AlphaFoldDB" id="A0A8S4N7P4"/>
<organism evidence="5 6">
    <name type="scientific">Owenia fusiformis</name>
    <name type="common">Polychaete worm</name>
    <dbReference type="NCBI Taxonomy" id="6347"/>
    <lineage>
        <taxon>Eukaryota</taxon>
        <taxon>Metazoa</taxon>
        <taxon>Spiralia</taxon>
        <taxon>Lophotrochozoa</taxon>
        <taxon>Annelida</taxon>
        <taxon>Polychaeta</taxon>
        <taxon>Sedentaria</taxon>
        <taxon>Canalipalpata</taxon>
        <taxon>Sabellida</taxon>
        <taxon>Oweniida</taxon>
        <taxon>Oweniidae</taxon>
        <taxon>Owenia</taxon>
    </lineage>
</organism>
<proteinExistence type="predicted"/>
<evidence type="ECO:0000256" key="3">
    <source>
        <dbReference type="SAM" id="MobiDB-lite"/>
    </source>
</evidence>
<dbReference type="Pfam" id="PF02338">
    <property type="entry name" value="OTU"/>
    <property type="match status" value="1"/>
</dbReference>
<dbReference type="GO" id="GO:0008773">
    <property type="term" value="F:[protein-PII] uridylyltransferase activity"/>
    <property type="evidence" value="ECO:0007669"/>
    <property type="project" value="InterPro"/>
</dbReference>
<dbReference type="InterPro" id="IPR003323">
    <property type="entry name" value="OTU_dom"/>
</dbReference>
<feature type="coiled-coil region" evidence="2">
    <location>
        <begin position="763"/>
        <end position="804"/>
    </location>
</feature>
<evidence type="ECO:0000256" key="2">
    <source>
        <dbReference type="SAM" id="Coils"/>
    </source>
</evidence>
<feature type="compositionally biased region" description="Basic and acidic residues" evidence="3">
    <location>
        <begin position="302"/>
        <end position="312"/>
    </location>
</feature>
<evidence type="ECO:0000313" key="5">
    <source>
        <dbReference type="EMBL" id="CAH1776535.1"/>
    </source>
</evidence>
<gene>
    <name evidence="5" type="ORF">OFUS_LOCUS3702</name>
</gene>
<dbReference type="Pfam" id="PF03445">
    <property type="entry name" value="DUF294"/>
    <property type="match status" value="1"/>
</dbReference>
<name>A0A8S4N7P4_OWEFU</name>
<dbReference type="CDD" id="cd22758">
    <property type="entry name" value="OTU_232R-like"/>
    <property type="match status" value="1"/>
</dbReference>
<evidence type="ECO:0000313" key="6">
    <source>
        <dbReference type="Proteomes" id="UP000749559"/>
    </source>
</evidence>
<dbReference type="PANTHER" id="PTHR19959:SF119">
    <property type="entry name" value="FUNGAL LIPASE-LIKE DOMAIN-CONTAINING PROTEIN"/>
    <property type="match status" value="1"/>
</dbReference>
<dbReference type="InterPro" id="IPR038765">
    <property type="entry name" value="Papain-like_cys_pep_sf"/>
</dbReference>
<feature type="repeat" description="TPR" evidence="1">
    <location>
        <begin position="841"/>
        <end position="874"/>
    </location>
</feature>
<dbReference type="Gene3D" id="1.25.40.10">
    <property type="entry name" value="Tetratricopeptide repeat domain"/>
    <property type="match status" value="1"/>
</dbReference>
<dbReference type="InterPro" id="IPR011990">
    <property type="entry name" value="TPR-like_helical_dom_sf"/>
</dbReference>
<sequence>MGNSIEQWRGAIGTFNPRGSIDRTGAVAEVLRQNPRLLVIITVLLMIGGIESNPGPTFQYTASLAPVAERHGLVIIENNGIGDCLFESLADQLLLLTSLQVDKHDLRQRLVTYIREHPTLPNGEHVMTMFDAEKNVEWQSYLANREQALTDDIHSEQLEWYTNDYMAKPGVWGDNVIIYAFTQLCDIDVVVYTAGVDEPYTVTANDENEERKIARLGYIPHFHFVSLLEKKCVVESELSEDEMKEYEVNKTMNILSNLLSGFGNHLNLIDDENENNGLDSTRVPKTNTEAAKDLDQVISMPDPDRAEQRNDLENPLSSLNDFVKQLRKSCRQHLEKRSNTFKKGLKEDGSQPLQEYLDSRKDAASDSVRESLLKELEIFKQLCQLPFADTRQAVSCDDVTKEDGVLQLESLLNTLVKREEKTMKAEKKKGPNNDVIQDDSNREATSAMFELGKQITACDQKNPDELAKQAQLMVELADLYAALANETKDGWHFAWAAALYNAALKRLQRENRFVEYDNELLTKITDAFQNIETDFLQVVPKKNNESTIDCTERYKKALAELREYSNKTVNSIHTDYMQVDGETFDMSSDNEIKTISHSKEYYDKLTGKIIEFHGLLIKDCISVLGNPNCRYAWLGLGSLARKEATAWSDLESAIIYDPAGKTDEEIIELKKYFRVLAHYLHLKIISLGETRINGLDIPVLNDFNSKLPIDMKDNDFWDDVTPQGLCFDGAQPKASKTPFGRKSTKDPNKSPTFELIRTLEEMAECQSEEVSIKEEAIQSLTREKDKLSINVDQNREKLDTIRKRLASLYESQGKYGESLKQSNERLGILKKNQDSDPLSKADTLNALGIAHKQRGELDKAIKCYEEALAIQRKIHGNTHHPHIANSLNNIGSAYSSKGEYDKAIQYYEESQTMQRLIYGNHPHPDIASSLNNIGSAYSSKGEYCHNM</sequence>
<feature type="region of interest" description="Disordered" evidence="3">
    <location>
        <begin position="273"/>
        <end position="314"/>
    </location>
</feature>
<dbReference type="SMART" id="SM00028">
    <property type="entry name" value="TPR"/>
    <property type="match status" value="3"/>
</dbReference>
<comment type="caution">
    <text evidence="5">The sequence shown here is derived from an EMBL/GenBank/DDBJ whole genome shotgun (WGS) entry which is preliminary data.</text>
</comment>
<dbReference type="PROSITE" id="PS50005">
    <property type="entry name" value="TPR"/>
    <property type="match status" value="2"/>
</dbReference>
<dbReference type="OrthoDB" id="409956at2759"/>
<dbReference type="PANTHER" id="PTHR19959">
    <property type="entry name" value="KINESIN LIGHT CHAIN"/>
    <property type="match status" value="1"/>
</dbReference>
<keyword evidence="1" id="KW-0802">TPR repeat</keyword>
<feature type="compositionally biased region" description="Polar residues" evidence="3">
    <location>
        <begin position="275"/>
        <end position="289"/>
    </location>
</feature>
<keyword evidence="6" id="KW-1185">Reference proteome</keyword>
<reference evidence="5" key="1">
    <citation type="submission" date="2022-03" db="EMBL/GenBank/DDBJ databases">
        <authorList>
            <person name="Martin C."/>
        </authorList>
    </citation>
    <scope>NUCLEOTIDE SEQUENCE</scope>
</reference>
<dbReference type="Gene3D" id="3.90.70.80">
    <property type="match status" value="1"/>
</dbReference>
<feature type="repeat" description="TPR" evidence="1">
    <location>
        <begin position="884"/>
        <end position="917"/>
    </location>
</feature>
<dbReference type="Proteomes" id="UP000749559">
    <property type="component" value="Unassembled WGS sequence"/>
</dbReference>
<keyword evidence="2" id="KW-0175">Coiled coil</keyword>
<evidence type="ECO:0000259" key="4">
    <source>
        <dbReference type="PROSITE" id="PS50802"/>
    </source>
</evidence>
<dbReference type="InterPro" id="IPR005105">
    <property type="entry name" value="GlnD_Uridyltrans_N"/>
</dbReference>
<dbReference type="SUPFAM" id="SSF54001">
    <property type="entry name" value="Cysteine proteinases"/>
    <property type="match status" value="1"/>
</dbReference>
<protein>
    <recommendedName>
        <fullName evidence="4">OTU domain-containing protein</fullName>
    </recommendedName>
</protein>
<evidence type="ECO:0000256" key="1">
    <source>
        <dbReference type="PROSITE-ProRule" id="PRU00339"/>
    </source>
</evidence>
<accession>A0A8S4N7P4</accession>
<dbReference type="PROSITE" id="PS50802">
    <property type="entry name" value="OTU"/>
    <property type="match status" value="1"/>
</dbReference>
<feature type="domain" description="OTU" evidence="4">
    <location>
        <begin position="73"/>
        <end position="230"/>
    </location>
</feature>
<dbReference type="EMBL" id="CAIIXF020000002">
    <property type="protein sequence ID" value="CAH1776535.1"/>
    <property type="molecule type" value="Genomic_DNA"/>
</dbReference>